<gene>
    <name evidence="1" type="ORF">S01H1_27219</name>
</gene>
<sequence length="63" mass="6940">LGDPAYYSRFGFVLEANVTPPYPLPAQWRGAWQSVGLTNAEALCRGGELSVPQPWLRPALWAP</sequence>
<evidence type="ECO:0000313" key="1">
    <source>
        <dbReference type="EMBL" id="GAF88232.1"/>
    </source>
</evidence>
<feature type="non-terminal residue" evidence="1">
    <location>
        <position position="1"/>
    </location>
</feature>
<organism evidence="1">
    <name type="scientific">marine sediment metagenome</name>
    <dbReference type="NCBI Taxonomy" id="412755"/>
    <lineage>
        <taxon>unclassified sequences</taxon>
        <taxon>metagenomes</taxon>
        <taxon>ecological metagenomes</taxon>
    </lineage>
</organism>
<dbReference type="AlphaFoldDB" id="X0TJ97"/>
<proteinExistence type="predicted"/>
<reference evidence="1" key="1">
    <citation type="journal article" date="2014" name="Front. Microbiol.">
        <title>High frequency of phylogenetically diverse reductive dehalogenase-homologous genes in deep subseafloor sedimentary metagenomes.</title>
        <authorList>
            <person name="Kawai M."/>
            <person name="Futagami T."/>
            <person name="Toyoda A."/>
            <person name="Takaki Y."/>
            <person name="Nishi S."/>
            <person name="Hori S."/>
            <person name="Arai W."/>
            <person name="Tsubouchi T."/>
            <person name="Morono Y."/>
            <person name="Uchiyama I."/>
            <person name="Ito T."/>
            <person name="Fujiyama A."/>
            <person name="Inagaki F."/>
            <person name="Takami H."/>
        </authorList>
    </citation>
    <scope>NUCLEOTIDE SEQUENCE</scope>
    <source>
        <strain evidence="1">Expedition CK06-06</strain>
    </source>
</reference>
<dbReference type="EMBL" id="BARS01016556">
    <property type="protein sequence ID" value="GAF88232.1"/>
    <property type="molecule type" value="Genomic_DNA"/>
</dbReference>
<name>X0TJ97_9ZZZZ</name>
<comment type="caution">
    <text evidence="1">The sequence shown here is derived from an EMBL/GenBank/DDBJ whole genome shotgun (WGS) entry which is preliminary data.</text>
</comment>
<protein>
    <submittedName>
        <fullName evidence="1">Uncharacterized protein</fullName>
    </submittedName>
</protein>
<accession>X0TJ97</accession>